<reference evidence="3" key="1">
    <citation type="submission" date="2016-11" db="EMBL/GenBank/DDBJ databases">
        <authorList>
            <person name="Varghese N."/>
            <person name="Submissions S."/>
        </authorList>
    </citation>
    <scope>NUCLEOTIDE SEQUENCE [LARGE SCALE GENOMIC DNA]</scope>
    <source>
        <strain evidence="3">DSM 19978</strain>
    </source>
</reference>
<keyword evidence="1" id="KW-0472">Membrane</keyword>
<evidence type="ECO:0000256" key="1">
    <source>
        <dbReference type="SAM" id="Phobius"/>
    </source>
</evidence>
<feature type="transmembrane region" description="Helical" evidence="1">
    <location>
        <begin position="15"/>
        <end position="38"/>
    </location>
</feature>
<feature type="transmembrane region" description="Helical" evidence="1">
    <location>
        <begin position="58"/>
        <end position="80"/>
    </location>
</feature>
<protein>
    <submittedName>
        <fullName evidence="2">Putative phage abortive infection protein</fullName>
    </submittedName>
</protein>
<evidence type="ECO:0000313" key="2">
    <source>
        <dbReference type="EMBL" id="SHG42792.1"/>
    </source>
</evidence>
<dbReference type="STRING" id="468056.SAMN05443549_10434"/>
<keyword evidence="1" id="KW-1133">Transmembrane helix</keyword>
<dbReference type="OrthoDB" id="6678638at2"/>
<dbReference type="Pfam" id="PF16872">
    <property type="entry name" value="putAbiC"/>
    <property type="match status" value="1"/>
</dbReference>
<dbReference type="Proteomes" id="UP000184516">
    <property type="component" value="Unassembled WGS sequence"/>
</dbReference>
<organism evidence="2 3">
    <name type="scientific">Flavobacterium fluvii</name>
    <dbReference type="NCBI Taxonomy" id="468056"/>
    <lineage>
        <taxon>Bacteria</taxon>
        <taxon>Pseudomonadati</taxon>
        <taxon>Bacteroidota</taxon>
        <taxon>Flavobacteriia</taxon>
        <taxon>Flavobacteriales</taxon>
        <taxon>Flavobacteriaceae</taxon>
        <taxon>Flavobacterium</taxon>
    </lineage>
</organism>
<dbReference type="PROSITE" id="PS51257">
    <property type="entry name" value="PROKAR_LIPOPROTEIN"/>
    <property type="match status" value="1"/>
</dbReference>
<name>A0A1M5JQD5_9FLAO</name>
<accession>A0A1M5JQD5</accession>
<dbReference type="AlphaFoldDB" id="A0A1M5JQD5"/>
<keyword evidence="3" id="KW-1185">Reference proteome</keyword>
<sequence>MDKNDKKFKPSNDSIIWIFLILALIILIFSCVAPSFFVKVAKNQDLDFTKTGNIGDTIGGLMNPFVAIAGILVTFLAFYIQFSFNKFQINLFKHQWDDTQNKYEKDKFENQFYEMLRLHKENVNEMSLTTKKIIIHPNTNREIVENIVSGRRVFEYIINEFELILIVALASFKDENLDNQKIINEAYGVLFHGLHSFDINKHVFYQNLKKLQSNIYNLDYEEFNKSLTNITGVVTVSLAQRIDYSIFNGYSSQLAHYYRHLYQTVKFVVSQPEKKVNYEEKRNLLRILRAQLSNLEQALLFYNWYSGFGKQWQDNNNNFFTDYRMIHNVYNDLLHLDIKLEDIFDYNNNYKKEKNRENDSLFESQDW</sequence>
<proteinExistence type="predicted"/>
<gene>
    <name evidence="2" type="ORF">SAMN05443549_10434</name>
</gene>
<keyword evidence="1" id="KW-0812">Transmembrane</keyword>
<dbReference type="InterPro" id="IPR031709">
    <property type="entry name" value="PutAbiC"/>
</dbReference>
<evidence type="ECO:0000313" key="3">
    <source>
        <dbReference type="Proteomes" id="UP000184516"/>
    </source>
</evidence>
<dbReference type="RefSeq" id="WP_073370305.1">
    <property type="nucleotide sequence ID" value="NZ_FQWB01000004.1"/>
</dbReference>
<dbReference type="EMBL" id="FQWB01000004">
    <property type="protein sequence ID" value="SHG42792.1"/>
    <property type="molecule type" value="Genomic_DNA"/>
</dbReference>